<keyword evidence="6" id="KW-1185">Reference proteome</keyword>
<keyword evidence="2" id="KW-0521">NADP</keyword>
<reference evidence="5" key="1">
    <citation type="submission" date="2023-10" db="EMBL/GenBank/DDBJ databases">
        <authorList>
            <person name="Chen Y."/>
            <person name="Shah S."/>
            <person name="Dougan E. K."/>
            <person name="Thang M."/>
            <person name="Chan C."/>
        </authorList>
    </citation>
    <scope>NUCLEOTIDE SEQUENCE [LARGE SCALE GENOMIC DNA]</scope>
</reference>
<name>A0ABN9UTX6_9DINO</name>
<dbReference type="SUPFAM" id="SSF51430">
    <property type="entry name" value="NAD(P)-linked oxidoreductase"/>
    <property type="match status" value="1"/>
</dbReference>
<dbReference type="InterPro" id="IPR036812">
    <property type="entry name" value="NAD(P)_OxRdtase_dom_sf"/>
</dbReference>
<dbReference type="PRINTS" id="PR00069">
    <property type="entry name" value="ALDKETRDTASE"/>
</dbReference>
<proteinExistence type="inferred from homology"/>
<comment type="similarity">
    <text evidence="1">Belongs to the aldo/keto reductase family.</text>
</comment>
<comment type="caution">
    <text evidence="5">The sequence shown here is derived from an EMBL/GenBank/DDBJ whole genome shotgun (WGS) entry which is preliminary data.</text>
</comment>
<gene>
    <name evidence="5" type="ORF">PCOR1329_LOCUS51479</name>
</gene>
<accession>A0ABN9UTX6</accession>
<organism evidence="5 6">
    <name type="scientific">Prorocentrum cordatum</name>
    <dbReference type="NCBI Taxonomy" id="2364126"/>
    <lineage>
        <taxon>Eukaryota</taxon>
        <taxon>Sar</taxon>
        <taxon>Alveolata</taxon>
        <taxon>Dinophyceae</taxon>
        <taxon>Prorocentrales</taxon>
        <taxon>Prorocentraceae</taxon>
        <taxon>Prorocentrum</taxon>
    </lineage>
</organism>
<dbReference type="Proteomes" id="UP001189429">
    <property type="component" value="Unassembled WGS sequence"/>
</dbReference>
<dbReference type="InterPro" id="IPR020471">
    <property type="entry name" value="AKR"/>
</dbReference>
<keyword evidence="3" id="KW-0560">Oxidoreductase</keyword>
<evidence type="ECO:0000313" key="6">
    <source>
        <dbReference type="Proteomes" id="UP001189429"/>
    </source>
</evidence>
<evidence type="ECO:0000256" key="3">
    <source>
        <dbReference type="ARBA" id="ARBA00023002"/>
    </source>
</evidence>
<evidence type="ECO:0000259" key="4">
    <source>
        <dbReference type="Pfam" id="PF00248"/>
    </source>
</evidence>
<evidence type="ECO:0000256" key="1">
    <source>
        <dbReference type="ARBA" id="ARBA00007905"/>
    </source>
</evidence>
<dbReference type="InterPro" id="IPR023210">
    <property type="entry name" value="NADP_OxRdtase_dom"/>
</dbReference>
<dbReference type="PANTHER" id="PTHR43827:SF3">
    <property type="entry name" value="NADP-DEPENDENT OXIDOREDUCTASE DOMAIN-CONTAINING PROTEIN"/>
    <property type="match status" value="1"/>
</dbReference>
<dbReference type="PIRSF" id="PIRSF000097">
    <property type="entry name" value="AKR"/>
    <property type="match status" value="1"/>
</dbReference>
<evidence type="ECO:0000256" key="2">
    <source>
        <dbReference type="ARBA" id="ARBA00022857"/>
    </source>
</evidence>
<dbReference type="EMBL" id="CAUYUJ010016246">
    <property type="protein sequence ID" value="CAK0863288.1"/>
    <property type="molecule type" value="Genomic_DNA"/>
</dbReference>
<feature type="domain" description="NADP-dependent oxidoreductase" evidence="4">
    <location>
        <begin position="2"/>
        <end position="238"/>
    </location>
</feature>
<dbReference type="CDD" id="cd19071">
    <property type="entry name" value="AKR_AKR1-5-like"/>
    <property type="match status" value="1"/>
</dbReference>
<evidence type="ECO:0000313" key="5">
    <source>
        <dbReference type="EMBL" id="CAK0863288.1"/>
    </source>
</evidence>
<feature type="non-terminal residue" evidence="5">
    <location>
        <position position="1"/>
    </location>
</feature>
<dbReference type="Pfam" id="PF00248">
    <property type="entry name" value="Aldo_ket_red"/>
    <property type="match status" value="1"/>
</dbReference>
<dbReference type="Gene3D" id="3.20.20.100">
    <property type="entry name" value="NADP-dependent oxidoreductase domain"/>
    <property type="match status" value="1"/>
</dbReference>
<sequence>AYLALGGRHVDTAQLYGNHAELGRAILESRVPREELWITSKVKILPGPDHAGRTDAPAARTAGDVVAAVDSSLRELRLEYLDLMLLHHPSQDASEREAAWRGLLEAQRQRKVRNIGVSQYTVAMIQELERATGVLPAVNQILYHPWAGAAQREIVEWCREKGILVTAFYSLKGAKGPGQKAAVAEVASRHAATAPQVLLRWALDQGVVVIPGATSEEHIRENLHLKDFHLDAADLATLGASA</sequence>
<dbReference type="PANTHER" id="PTHR43827">
    <property type="entry name" value="2,5-DIKETO-D-GLUCONIC ACID REDUCTASE"/>
    <property type="match status" value="1"/>
</dbReference>
<protein>
    <recommendedName>
        <fullName evidence="4">NADP-dependent oxidoreductase domain-containing protein</fullName>
    </recommendedName>
</protein>